<dbReference type="InterPro" id="IPR000914">
    <property type="entry name" value="SBP_5_dom"/>
</dbReference>
<evidence type="ECO:0000259" key="4">
    <source>
        <dbReference type="Pfam" id="PF00496"/>
    </source>
</evidence>
<dbReference type="PANTHER" id="PTHR30290:SF38">
    <property type="entry name" value="D,D-DIPEPTIDE-BINDING PERIPLASMIC PROTEIN DDPA-RELATED"/>
    <property type="match status" value="1"/>
</dbReference>
<evidence type="ECO:0000256" key="1">
    <source>
        <dbReference type="ARBA" id="ARBA00005695"/>
    </source>
</evidence>
<dbReference type="Proteomes" id="UP000254799">
    <property type="component" value="Unassembled WGS sequence"/>
</dbReference>
<feature type="chain" id="PRO_5016895113" evidence="3">
    <location>
        <begin position="24"/>
        <end position="148"/>
    </location>
</feature>
<proteinExistence type="inferred from homology"/>
<dbReference type="InterPro" id="IPR039424">
    <property type="entry name" value="SBP_5"/>
</dbReference>
<protein>
    <submittedName>
        <fullName evidence="5">Dipeptide-binding ABC transporter</fullName>
    </submittedName>
</protein>
<evidence type="ECO:0000256" key="3">
    <source>
        <dbReference type="SAM" id="SignalP"/>
    </source>
</evidence>
<evidence type="ECO:0000256" key="2">
    <source>
        <dbReference type="ARBA" id="ARBA00022729"/>
    </source>
</evidence>
<feature type="signal peptide" evidence="3">
    <location>
        <begin position="1"/>
        <end position="23"/>
    </location>
</feature>
<keyword evidence="2 3" id="KW-0732">Signal</keyword>
<sequence length="148" mass="16177">MSTGKTTLALLLSALLPAGAAWAAGNDTLVYCSEASPESFNPQIASSGPSFVASSQVLYNRLVSFDPVKNTPIPSLATEWHVSEDGKTWTFTLRQGVKFNSNKFFKPTRDFNADDVLFSVLRQMDPQHPYHKVSQGTMNTSTTWASIS</sequence>
<feature type="domain" description="Solute-binding protein family 5" evidence="4">
    <location>
        <begin position="71"/>
        <end position="135"/>
    </location>
</feature>
<reference evidence="5 6" key="1">
    <citation type="submission" date="2018-06" db="EMBL/GenBank/DDBJ databases">
        <authorList>
            <consortium name="Pathogen Informatics"/>
            <person name="Doyle S."/>
        </authorList>
    </citation>
    <scope>NUCLEOTIDE SEQUENCE [LARGE SCALE GENOMIC DNA]</scope>
    <source>
        <strain evidence="5 6">NCTC8849</strain>
    </source>
</reference>
<organism evidence="5 6">
    <name type="scientific">Klebsiella pneumoniae</name>
    <dbReference type="NCBI Taxonomy" id="573"/>
    <lineage>
        <taxon>Bacteria</taxon>
        <taxon>Pseudomonadati</taxon>
        <taxon>Pseudomonadota</taxon>
        <taxon>Gammaproteobacteria</taxon>
        <taxon>Enterobacterales</taxon>
        <taxon>Enterobacteriaceae</taxon>
        <taxon>Klebsiella/Raoultella group</taxon>
        <taxon>Klebsiella</taxon>
        <taxon>Klebsiella pneumoniae complex</taxon>
    </lineage>
</organism>
<dbReference type="GO" id="GO:0015833">
    <property type="term" value="P:peptide transport"/>
    <property type="evidence" value="ECO:0007669"/>
    <property type="project" value="TreeGrafter"/>
</dbReference>
<dbReference type="SUPFAM" id="SSF53850">
    <property type="entry name" value="Periplasmic binding protein-like II"/>
    <property type="match status" value="1"/>
</dbReference>
<accession>A0A377WL65</accession>
<dbReference type="Pfam" id="PF00496">
    <property type="entry name" value="SBP_bac_5"/>
    <property type="match status" value="1"/>
</dbReference>
<evidence type="ECO:0000313" key="5">
    <source>
        <dbReference type="EMBL" id="STT54727.1"/>
    </source>
</evidence>
<evidence type="ECO:0000313" key="6">
    <source>
        <dbReference type="Proteomes" id="UP000254799"/>
    </source>
</evidence>
<gene>
    <name evidence="5" type="primary">dppA_4</name>
    <name evidence="5" type="ORF">NCTC8849_03316</name>
</gene>
<dbReference type="GO" id="GO:1904680">
    <property type="term" value="F:peptide transmembrane transporter activity"/>
    <property type="evidence" value="ECO:0007669"/>
    <property type="project" value="TreeGrafter"/>
</dbReference>
<name>A0A377WL65_KLEPN</name>
<dbReference type="EMBL" id="UGLC01000002">
    <property type="protein sequence ID" value="STT54727.1"/>
    <property type="molecule type" value="Genomic_DNA"/>
</dbReference>
<dbReference type="Gene3D" id="3.90.76.10">
    <property type="entry name" value="Dipeptide-binding Protein, Domain 1"/>
    <property type="match status" value="1"/>
</dbReference>
<dbReference type="PANTHER" id="PTHR30290">
    <property type="entry name" value="PERIPLASMIC BINDING COMPONENT OF ABC TRANSPORTER"/>
    <property type="match status" value="1"/>
</dbReference>
<comment type="similarity">
    <text evidence="1">Belongs to the bacterial solute-binding protein 5 family.</text>
</comment>
<dbReference type="AlphaFoldDB" id="A0A377WL65"/>